<dbReference type="GO" id="GO:0006352">
    <property type="term" value="P:DNA-templated transcription initiation"/>
    <property type="evidence" value="ECO:0007669"/>
    <property type="project" value="InterPro"/>
</dbReference>
<evidence type="ECO:0000256" key="4">
    <source>
        <dbReference type="ARBA" id="ARBA00023163"/>
    </source>
</evidence>
<accession>A0A937K124</accession>
<dbReference type="NCBIfam" id="TIGR02937">
    <property type="entry name" value="sigma70-ECF"/>
    <property type="match status" value="1"/>
</dbReference>
<sequence>MAKVKLLNYDDTILIHLLRQGSEKAFSELFDKYWESMFDSAFKLLNNRELAQDAVQDVYTDLWKKRYNLKVDSIAGYLHQSIKYKALDQIRKHKIILSDLDYVDHFFESDFADDSVIAQELDTALNDYISQLPDQCQRVFKMSRFENLSNKEIAEQLNISVRTVDNHISKALKFLRPKLEALVAVIAIINF</sequence>
<organism evidence="7 8">
    <name type="scientific">Fulvivirga sediminis</name>
    <dbReference type="NCBI Taxonomy" id="2803949"/>
    <lineage>
        <taxon>Bacteria</taxon>
        <taxon>Pseudomonadati</taxon>
        <taxon>Bacteroidota</taxon>
        <taxon>Cytophagia</taxon>
        <taxon>Cytophagales</taxon>
        <taxon>Fulvivirgaceae</taxon>
        <taxon>Fulvivirga</taxon>
    </lineage>
</organism>
<dbReference type="SUPFAM" id="SSF88659">
    <property type="entry name" value="Sigma3 and sigma4 domains of RNA polymerase sigma factors"/>
    <property type="match status" value="1"/>
</dbReference>
<gene>
    <name evidence="7" type="ORF">JL102_22470</name>
</gene>
<dbReference type="InterPro" id="IPR013325">
    <property type="entry name" value="RNA_pol_sigma_r2"/>
</dbReference>
<keyword evidence="4" id="KW-0804">Transcription</keyword>
<dbReference type="SUPFAM" id="SSF88946">
    <property type="entry name" value="Sigma2 domain of RNA polymerase sigma factors"/>
    <property type="match status" value="1"/>
</dbReference>
<evidence type="ECO:0000313" key="7">
    <source>
        <dbReference type="EMBL" id="MBL3658928.1"/>
    </source>
</evidence>
<keyword evidence="3" id="KW-0731">Sigma factor</keyword>
<dbReference type="Pfam" id="PF04542">
    <property type="entry name" value="Sigma70_r2"/>
    <property type="match status" value="1"/>
</dbReference>
<evidence type="ECO:0000256" key="2">
    <source>
        <dbReference type="ARBA" id="ARBA00023015"/>
    </source>
</evidence>
<evidence type="ECO:0000259" key="5">
    <source>
        <dbReference type="Pfam" id="PF04542"/>
    </source>
</evidence>
<dbReference type="Gene3D" id="1.10.10.10">
    <property type="entry name" value="Winged helix-like DNA-binding domain superfamily/Winged helix DNA-binding domain"/>
    <property type="match status" value="1"/>
</dbReference>
<keyword evidence="2" id="KW-0805">Transcription regulation</keyword>
<reference evidence="7" key="1">
    <citation type="submission" date="2021-01" db="EMBL/GenBank/DDBJ databases">
        <title>Fulvivirga kasyanovii gen. nov., sp nov., a novel member of the phylum Bacteroidetes isolated from seawater in a mussel farm.</title>
        <authorList>
            <person name="Zhao L.-H."/>
            <person name="Wang Z.-J."/>
        </authorList>
    </citation>
    <scope>NUCLEOTIDE SEQUENCE</scope>
    <source>
        <strain evidence="7">2943</strain>
    </source>
</reference>
<keyword evidence="8" id="KW-1185">Reference proteome</keyword>
<feature type="domain" description="RNA polymerase sigma factor 70 region 4 type 2" evidence="6">
    <location>
        <begin position="124"/>
        <end position="175"/>
    </location>
</feature>
<dbReference type="GO" id="GO:0003677">
    <property type="term" value="F:DNA binding"/>
    <property type="evidence" value="ECO:0007669"/>
    <property type="project" value="InterPro"/>
</dbReference>
<feature type="domain" description="RNA polymerase sigma-70 region 2" evidence="5">
    <location>
        <begin position="41"/>
        <end position="94"/>
    </location>
</feature>
<evidence type="ECO:0000256" key="3">
    <source>
        <dbReference type="ARBA" id="ARBA00023082"/>
    </source>
</evidence>
<comment type="similarity">
    <text evidence="1">Belongs to the sigma-70 factor family. ECF subfamily.</text>
</comment>
<evidence type="ECO:0000259" key="6">
    <source>
        <dbReference type="Pfam" id="PF08281"/>
    </source>
</evidence>
<dbReference type="Gene3D" id="1.10.1740.10">
    <property type="match status" value="1"/>
</dbReference>
<dbReference type="RefSeq" id="WP_202246722.1">
    <property type="nucleotide sequence ID" value="NZ_JAESIY010000020.1"/>
</dbReference>
<dbReference type="EMBL" id="JAESIY010000020">
    <property type="protein sequence ID" value="MBL3658928.1"/>
    <property type="molecule type" value="Genomic_DNA"/>
</dbReference>
<dbReference type="Pfam" id="PF08281">
    <property type="entry name" value="Sigma70_r4_2"/>
    <property type="match status" value="1"/>
</dbReference>
<dbReference type="AlphaFoldDB" id="A0A937K124"/>
<dbReference type="InterPro" id="IPR014327">
    <property type="entry name" value="RNA_pol_sigma70_bacteroid"/>
</dbReference>
<dbReference type="InterPro" id="IPR007627">
    <property type="entry name" value="RNA_pol_sigma70_r2"/>
</dbReference>
<dbReference type="InterPro" id="IPR039425">
    <property type="entry name" value="RNA_pol_sigma-70-like"/>
</dbReference>
<dbReference type="InterPro" id="IPR036388">
    <property type="entry name" value="WH-like_DNA-bd_sf"/>
</dbReference>
<dbReference type="PANTHER" id="PTHR43133">
    <property type="entry name" value="RNA POLYMERASE ECF-TYPE SIGMA FACTO"/>
    <property type="match status" value="1"/>
</dbReference>
<comment type="caution">
    <text evidence="7">The sequence shown here is derived from an EMBL/GenBank/DDBJ whole genome shotgun (WGS) entry which is preliminary data.</text>
</comment>
<dbReference type="NCBIfam" id="TIGR02985">
    <property type="entry name" value="Sig70_bacteroi1"/>
    <property type="match status" value="1"/>
</dbReference>
<dbReference type="CDD" id="cd06171">
    <property type="entry name" value="Sigma70_r4"/>
    <property type="match status" value="1"/>
</dbReference>
<dbReference type="PANTHER" id="PTHR43133:SF46">
    <property type="entry name" value="RNA POLYMERASE SIGMA-70 FACTOR ECF SUBFAMILY"/>
    <property type="match status" value="1"/>
</dbReference>
<protein>
    <submittedName>
        <fullName evidence="7">RNA polymerase sigma-70 factor</fullName>
    </submittedName>
</protein>
<dbReference type="InterPro" id="IPR013249">
    <property type="entry name" value="RNA_pol_sigma70_r4_t2"/>
</dbReference>
<dbReference type="InterPro" id="IPR013324">
    <property type="entry name" value="RNA_pol_sigma_r3/r4-like"/>
</dbReference>
<dbReference type="InterPro" id="IPR014284">
    <property type="entry name" value="RNA_pol_sigma-70_dom"/>
</dbReference>
<evidence type="ECO:0000256" key="1">
    <source>
        <dbReference type="ARBA" id="ARBA00010641"/>
    </source>
</evidence>
<dbReference type="GO" id="GO:0016987">
    <property type="term" value="F:sigma factor activity"/>
    <property type="evidence" value="ECO:0007669"/>
    <property type="project" value="UniProtKB-KW"/>
</dbReference>
<name>A0A937K124_9BACT</name>
<evidence type="ECO:0000313" key="8">
    <source>
        <dbReference type="Proteomes" id="UP000659388"/>
    </source>
</evidence>
<proteinExistence type="inferred from homology"/>
<dbReference type="Proteomes" id="UP000659388">
    <property type="component" value="Unassembled WGS sequence"/>
</dbReference>